<organism evidence="7 8">
    <name type="scientific">Burkholderia lata (strain ATCC 17760 / DSM 23089 / LMG 22485 / NCIMB 9086 / R18194 / 383)</name>
    <dbReference type="NCBI Taxonomy" id="482957"/>
    <lineage>
        <taxon>Bacteria</taxon>
        <taxon>Pseudomonadati</taxon>
        <taxon>Pseudomonadota</taxon>
        <taxon>Betaproteobacteria</taxon>
        <taxon>Burkholderiales</taxon>
        <taxon>Burkholderiaceae</taxon>
        <taxon>Burkholderia</taxon>
        <taxon>Burkholderia cepacia complex</taxon>
    </lineage>
</organism>
<dbReference type="Pfam" id="PF07992">
    <property type="entry name" value="Pyr_redox_2"/>
    <property type="match status" value="1"/>
</dbReference>
<reference evidence="7" key="1">
    <citation type="submission" date="2005-10" db="EMBL/GenBank/DDBJ databases">
        <title>Complete sequence of chromosome 2 of Burkholderia sp. 383.</title>
        <authorList>
            <consortium name="US DOE Joint Genome Institute"/>
            <person name="Copeland A."/>
            <person name="Lucas S."/>
            <person name="Lapidus A."/>
            <person name="Barry K."/>
            <person name="Detter J.C."/>
            <person name="Glavina T."/>
            <person name="Hammon N."/>
            <person name="Israni S."/>
            <person name="Pitluck S."/>
            <person name="Chain P."/>
            <person name="Malfatti S."/>
            <person name="Shin M."/>
            <person name="Vergez L."/>
            <person name="Schmutz J."/>
            <person name="Larimer F."/>
            <person name="Land M."/>
            <person name="Kyrpides N."/>
            <person name="Lykidis A."/>
            <person name="Richardson P."/>
        </authorList>
    </citation>
    <scope>NUCLEOTIDE SEQUENCE [LARGE SCALE GENOMIC DNA]</scope>
    <source>
        <strain evidence="7">383</strain>
    </source>
</reference>
<name>Q390R9_BURL3</name>
<dbReference type="EC" id="1.6.99.3" evidence="7"/>
<dbReference type="PANTHER" id="PTHR43706">
    <property type="entry name" value="NADH DEHYDROGENASE"/>
    <property type="match status" value="1"/>
</dbReference>
<dbReference type="AlphaFoldDB" id="Q390R9"/>
<dbReference type="Gene3D" id="3.50.50.100">
    <property type="match status" value="1"/>
</dbReference>
<dbReference type="HOGENOM" id="CLU_021377_8_0_4"/>
<dbReference type="PRINTS" id="PR00368">
    <property type="entry name" value="FADPNR"/>
</dbReference>
<evidence type="ECO:0000256" key="4">
    <source>
        <dbReference type="ARBA" id="ARBA00023002"/>
    </source>
</evidence>
<dbReference type="PATRIC" id="fig|482957.22.peg.6758"/>
<dbReference type="InterPro" id="IPR036188">
    <property type="entry name" value="FAD/NAD-bd_sf"/>
</dbReference>
<keyword evidence="3" id="KW-0274">FAD</keyword>
<dbReference type="PRINTS" id="PR00469">
    <property type="entry name" value="PNDRDTASEII"/>
</dbReference>
<sequence>MERIDAQATSVVYRPHASINRSQSVAKRILVIGAGFAGMWSALSAARVLDAQGRTDVEITVVAPDAHLHVRPRLYEEGPANFRAPLGEIFDAVGVTFVQGTVERIDVAHRTADVLGTDGEATTLDYDRLVLAAGSRLFRPAIPGLAEHAFSVDQTDEAVELEAHIRDLALQPASTARDTVVVAGGGFTGIETAAEMPARLRAALGEHANVRVVIVERNDAIGPDLGAGPRPVIEEALRTLGVTWKLGSGVASVDAGGITTADGERIESSTVIWTAGLRASTLTEQVPGRRDATGRLHVDRNLAVEGVPGVYATGDVAYAATDDEGNHTMMSCQHAMNLGRSAGHNVAADLLGLEQIPYSQPKYVTCLDLGPWGAVYTEGWDREVKLKGAEAKKLKHQINSEWIYPPRADRSEALAAADPLRIVVA</sequence>
<comment type="similarity">
    <text evidence="1">Belongs to the NADH dehydrogenase family.</text>
</comment>
<evidence type="ECO:0000313" key="7">
    <source>
        <dbReference type="EMBL" id="ABB13047.1"/>
    </source>
</evidence>
<evidence type="ECO:0000259" key="6">
    <source>
        <dbReference type="Pfam" id="PF07992"/>
    </source>
</evidence>
<evidence type="ECO:0000313" key="8">
    <source>
        <dbReference type="Proteomes" id="UP000002705"/>
    </source>
</evidence>
<feature type="domain" description="FAD/NAD(P)-binding" evidence="6">
    <location>
        <begin position="28"/>
        <end position="337"/>
    </location>
</feature>
<evidence type="ECO:0000256" key="5">
    <source>
        <dbReference type="ARBA" id="ARBA00023027"/>
    </source>
</evidence>
<accession>Q390R9</accession>
<keyword evidence="8" id="KW-1185">Reference proteome</keyword>
<dbReference type="PANTHER" id="PTHR43706:SF45">
    <property type="entry name" value="NADH DEHYDROGENASE-LIKE PROTEIN RV1812C"/>
    <property type="match status" value="1"/>
</dbReference>
<evidence type="ECO:0000256" key="1">
    <source>
        <dbReference type="ARBA" id="ARBA00005272"/>
    </source>
</evidence>
<gene>
    <name evidence="7" type="ordered locus">Bcep18194_B2936</name>
</gene>
<keyword evidence="5" id="KW-0520">NAD</keyword>
<protein>
    <submittedName>
        <fullName evidence="7">FAD-dependent pyridine nucleotide-disulfide oxidoreductase</fullName>
        <ecNumber evidence="7">1.6.99.3</ecNumber>
    </submittedName>
</protein>
<dbReference type="SUPFAM" id="SSF51905">
    <property type="entry name" value="FAD/NAD(P)-binding domain"/>
    <property type="match status" value="1"/>
</dbReference>
<dbReference type="InterPro" id="IPR023753">
    <property type="entry name" value="FAD/NAD-binding_dom"/>
</dbReference>
<dbReference type="Proteomes" id="UP000002705">
    <property type="component" value="Chromosome 2"/>
</dbReference>
<dbReference type="GO" id="GO:0003954">
    <property type="term" value="F:NADH dehydrogenase activity"/>
    <property type="evidence" value="ECO:0007669"/>
    <property type="project" value="InterPro"/>
</dbReference>
<proteinExistence type="inferred from homology"/>
<dbReference type="InterPro" id="IPR045024">
    <property type="entry name" value="NDH-2"/>
</dbReference>
<evidence type="ECO:0000256" key="2">
    <source>
        <dbReference type="ARBA" id="ARBA00022630"/>
    </source>
</evidence>
<dbReference type="KEGG" id="bur:Bcep18194_B2936"/>
<keyword evidence="4 7" id="KW-0560">Oxidoreductase</keyword>
<evidence type="ECO:0000256" key="3">
    <source>
        <dbReference type="ARBA" id="ARBA00022827"/>
    </source>
</evidence>
<dbReference type="EMBL" id="CP000152">
    <property type="protein sequence ID" value="ABB13047.1"/>
    <property type="molecule type" value="Genomic_DNA"/>
</dbReference>
<keyword evidence="2" id="KW-0285">Flavoprotein</keyword>